<dbReference type="Proteomes" id="UP000317422">
    <property type="component" value="Unassembled WGS sequence"/>
</dbReference>
<dbReference type="InterPro" id="IPR029058">
    <property type="entry name" value="AB_hydrolase_fold"/>
</dbReference>
<name>A0A543NKY1_9ACTN</name>
<dbReference type="Gene3D" id="3.40.50.1820">
    <property type="entry name" value="alpha/beta hydrolase"/>
    <property type="match status" value="1"/>
</dbReference>
<feature type="region of interest" description="Disordered" evidence="4">
    <location>
        <begin position="31"/>
        <end position="62"/>
    </location>
</feature>
<dbReference type="PROSITE" id="PS01174">
    <property type="entry name" value="LIPASE_GDXG_SER"/>
    <property type="match status" value="1"/>
</dbReference>
<dbReference type="OrthoDB" id="3209779at2"/>
<dbReference type="AlphaFoldDB" id="A0A543NKY1"/>
<dbReference type="RefSeq" id="WP_141923951.1">
    <property type="nucleotide sequence ID" value="NZ_VFQC01000001.1"/>
</dbReference>
<sequence>MSAQIDPVLADFLSTQPAPVFDDNLDLPAERKREREAGLAAPRLAEPETVTDRSVPGPTGAPDIPVRVYRPATAEATPLTLYLHGGGFVVGSVDTHDNITRLLAEQAGTTVVSVDYRLAPEHRYPAAVEDALAAYRWVVDNAATLGGDPHRVAVAGDSAGGLLAAALGHLAVERGLPVPFFQLLLYPSTGAGASSADQPADGDYGMSQVERDWYQRAFFGDASPADLPAHTRPARVRDLSGQPPAFILTAELDPIRGEGEYYAQRLRDCGVAAEWQDSPGMVHSFLRYMHAVPAARQAAQPAFDALRRAFRAE</sequence>
<evidence type="ECO:0000259" key="5">
    <source>
        <dbReference type="Pfam" id="PF07859"/>
    </source>
</evidence>
<evidence type="ECO:0000256" key="4">
    <source>
        <dbReference type="SAM" id="MobiDB-lite"/>
    </source>
</evidence>
<keyword evidence="7" id="KW-1185">Reference proteome</keyword>
<dbReference type="InterPro" id="IPR050300">
    <property type="entry name" value="GDXG_lipolytic_enzyme"/>
</dbReference>
<dbReference type="InterPro" id="IPR013094">
    <property type="entry name" value="AB_hydrolase_3"/>
</dbReference>
<protein>
    <submittedName>
        <fullName evidence="6">Acetyl esterase</fullName>
    </submittedName>
</protein>
<dbReference type="PANTHER" id="PTHR48081:SF8">
    <property type="entry name" value="ALPHA_BETA HYDROLASE FOLD-3 DOMAIN-CONTAINING PROTEIN-RELATED"/>
    <property type="match status" value="1"/>
</dbReference>
<keyword evidence="2" id="KW-0378">Hydrolase</keyword>
<dbReference type="InterPro" id="IPR033140">
    <property type="entry name" value="Lipase_GDXG_put_SER_AS"/>
</dbReference>
<organism evidence="6 7">
    <name type="scientific">Haloactinospora alba</name>
    <dbReference type="NCBI Taxonomy" id="405555"/>
    <lineage>
        <taxon>Bacteria</taxon>
        <taxon>Bacillati</taxon>
        <taxon>Actinomycetota</taxon>
        <taxon>Actinomycetes</taxon>
        <taxon>Streptosporangiales</taxon>
        <taxon>Nocardiopsidaceae</taxon>
        <taxon>Haloactinospora</taxon>
    </lineage>
</organism>
<feature type="domain" description="Alpha/beta hydrolase fold-3" evidence="5">
    <location>
        <begin position="81"/>
        <end position="286"/>
    </location>
</feature>
<evidence type="ECO:0000313" key="6">
    <source>
        <dbReference type="EMBL" id="TQN32464.1"/>
    </source>
</evidence>
<evidence type="ECO:0000313" key="7">
    <source>
        <dbReference type="Proteomes" id="UP000317422"/>
    </source>
</evidence>
<reference evidence="6 7" key="1">
    <citation type="submission" date="2019-06" db="EMBL/GenBank/DDBJ databases">
        <title>Sequencing the genomes of 1000 actinobacteria strains.</title>
        <authorList>
            <person name="Klenk H.-P."/>
        </authorList>
    </citation>
    <scope>NUCLEOTIDE SEQUENCE [LARGE SCALE GENOMIC DNA]</scope>
    <source>
        <strain evidence="6 7">DSM 45015</strain>
    </source>
</reference>
<dbReference type="SUPFAM" id="SSF53474">
    <property type="entry name" value="alpha/beta-Hydrolases"/>
    <property type="match status" value="1"/>
</dbReference>
<accession>A0A543NKY1</accession>
<dbReference type="EMBL" id="VFQC01000001">
    <property type="protein sequence ID" value="TQN32464.1"/>
    <property type="molecule type" value="Genomic_DNA"/>
</dbReference>
<feature type="active site" evidence="3">
    <location>
        <position position="158"/>
    </location>
</feature>
<dbReference type="Pfam" id="PF07859">
    <property type="entry name" value="Abhydrolase_3"/>
    <property type="match status" value="1"/>
</dbReference>
<dbReference type="PANTHER" id="PTHR48081">
    <property type="entry name" value="AB HYDROLASE SUPERFAMILY PROTEIN C4A8.06C"/>
    <property type="match status" value="1"/>
</dbReference>
<evidence type="ECO:0000256" key="2">
    <source>
        <dbReference type="ARBA" id="ARBA00022801"/>
    </source>
</evidence>
<dbReference type="GO" id="GO:0016787">
    <property type="term" value="F:hydrolase activity"/>
    <property type="evidence" value="ECO:0007669"/>
    <property type="project" value="UniProtKB-KW"/>
</dbReference>
<comment type="caution">
    <text evidence="6">The sequence shown here is derived from an EMBL/GenBank/DDBJ whole genome shotgun (WGS) entry which is preliminary data.</text>
</comment>
<comment type="similarity">
    <text evidence="1">Belongs to the 'GDXG' lipolytic enzyme family.</text>
</comment>
<evidence type="ECO:0000256" key="1">
    <source>
        <dbReference type="ARBA" id="ARBA00010515"/>
    </source>
</evidence>
<proteinExistence type="inferred from homology"/>
<gene>
    <name evidence="6" type="ORF">FHX37_2424</name>
</gene>
<evidence type="ECO:0000256" key="3">
    <source>
        <dbReference type="PROSITE-ProRule" id="PRU10038"/>
    </source>
</evidence>